<organism evidence="7 8">
    <name type="scientific">Romeriopsis navalis LEGE 11480</name>
    <dbReference type="NCBI Taxonomy" id="2777977"/>
    <lineage>
        <taxon>Bacteria</taxon>
        <taxon>Bacillati</taxon>
        <taxon>Cyanobacteriota</taxon>
        <taxon>Cyanophyceae</taxon>
        <taxon>Leptolyngbyales</taxon>
        <taxon>Leptolyngbyaceae</taxon>
        <taxon>Romeriopsis</taxon>
        <taxon>Romeriopsis navalis</taxon>
    </lineage>
</organism>
<evidence type="ECO:0000313" key="7">
    <source>
        <dbReference type="EMBL" id="MBE9030913.1"/>
    </source>
</evidence>
<dbReference type="PANTHER" id="PTHR33941">
    <property type="entry name" value="PROPANEDIOL UTILIZATION PROTEIN PDUA"/>
    <property type="match status" value="1"/>
</dbReference>
<dbReference type="Proteomes" id="UP000625316">
    <property type="component" value="Unassembled WGS sequence"/>
</dbReference>
<dbReference type="SUPFAM" id="SSF143414">
    <property type="entry name" value="CcmK-like"/>
    <property type="match status" value="2"/>
</dbReference>
<evidence type="ECO:0000259" key="6">
    <source>
        <dbReference type="PROSITE" id="PS51930"/>
    </source>
</evidence>
<sequence>MDRYDPYMDKALGLISVQSFPAIVGVADMMLKSSSVELVGYEQIGAGHCTAVVRGGISDVRLAIETGEEVAAQFGQAISSLVTARPMPNLDEILPIGSKLASLISGRERNRFRDHAVGLVETVGFPPMVAAADAMLKSADVSLSAYHKIGAGLCTAIIRGSVSNVAAAIEAGMAEAERVGELHSVMMIPRPLDDLERAMPLAECWLQELQPIRMPVNLEDQQQERELQPLEIPETVPVEIPAAAEQQQPMEQVAKMDLEYEPADPTPPAYEPAAAQAAPPPEPETYEPVKYPAPQAEPQAQPPLKRQPMEQPADPLD</sequence>
<dbReference type="PROSITE" id="PS51930">
    <property type="entry name" value="BMC_2"/>
    <property type="match status" value="2"/>
</dbReference>
<proteinExistence type="inferred from homology"/>
<comment type="caution">
    <text evidence="7">The sequence shown here is derived from an EMBL/GenBank/DDBJ whole genome shotgun (WGS) entry which is preliminary data.</text>
</comment>
<dbReference type="SMART" id="SM00877">
    <property type="entry name" value="BMC"/>
    <property type="match status" value="2"/>
</dbReference>
<dbReference type="Gene3D" id="3.30.70.1710">
    <property type="match status" value="2"/>
</dbReference>
<protein>
    <submittedName>
        <fullName evidence="7">BMC domain-containing protein</fullName>
    </submittedName>
</protein>
<dbReference type="GO" id="GO:0015977">
    <property type="term" value="P:carbon fixation"/>
    <property type="evidence" value="ECO:0007669"/>
    <property type="project" value="UniProtKB-KW"/>
</dbReference>
<evidence type="ECO:0000256" key="2">
    <source>
        <dbReference type="ARBA" id="ARBA00023587"/>
    </source>
</evidence>
<evidence type="ECO:0000256" key="4">
    <source>
        <dbReference type="PROSITE-ProRule" id="PRU01278"/>
    </source>
</evidence>
<keyword evidence="3" id="KW-1283">Bacterial microcompartment</keyword>
<feature type="domain" description="BMC" evidence="6">
    <location>
        <begin position="116"/>
        <end position="200"/>
    </location>
</feature>
<dbReference type="CDD" id="cd07057">
    <property type="entry name" value="BMC_CcmK"/>
    <property type="match status" value="1"/>
</dbReference>
<evidence type="ECO:0000256" key="1">
    <source>
        <dbReference type="ARBA" id="ARBA00023300"/>
    </source>
</evidence>
<dbReference type="InterPro" id="IPR037233">
    <property type="entry name" value="CcmK-like_sf"/>
</dbReference>
<dbReference type="GO" id="GO:0031470">
    <property type="term" value="C:carboxysome"/>
    <property type="evidence" value="ECO:0007669"/>
    <property type="project" value="UniProtKB-SubCell"/>
</dbReference>
<dbReference type="PANTHER" id="PTHR33941:SF11">
    <property type="entry name" value="BACTERIAL MICROCOMPARTMENT SHELL PROTEIN PDUJ"/>
    <property type="match status" value="1"/>
</dbReference>
<keyword evidence="1" id="KW-0120">Carbon dioxide fixation</keyword>
<evidence type="ECO:0000256" key="5">
    <source>
        <dbReference type="SAM" id="MobiDB-lite"/>
    </source>
</evidence>
<dbReference type="InterPro" id="IPR000249">
    <property type="entry name" value="BMC_dom"/>
</dbReference>
<feature type="domain" description="BMC" evidence="6">
    <location>
        <begin position="11"/>
        <end position="95"/>
    </location>
</feature>
<dbReference type="RefSeq" id="WP_405127626.1">
    <property type="nucleotide sequence ID" value="NZ_JADEXQ010000047.1"/>
</dbReference>
<dbReference type="EMBL" id="JADEXQ010000047">
    <property type="protein sequence ID" value="MBE9030913.1"/>
    <property type="molecule type" value="Genomic_DNA"/>
</dbReference>
<comment type="subcellular location">
    <subcellularLocation>
        <location evidence="2">Carboxysome</location>
    </subcellularLocation>
</comment>
<evidence type="ECO:0000256" key="3">
    <source>
        <dbReference type="ARBA" id="ARBA00024446"/>
    </source>
</evidence>
<feature type="region of interest" description="Disordered" evidence="5">
    <location>
        <begin position="243"/>
        <end position="317"/>
    </location>
</feature>
<comment type="similarity">
    <text evidence="4">Belongs to the bacterial microcompartments protein family.</text>
</comment>
<accession>A0A928VLQ1</accession>
<evidence type="ECO:0000313" key="8">
    <source>
        <dbReference type="Proteomes" id="UP000625316"/>
    </source>
</evidence>
<feature type="compositionally biased region" description="Low complexity" evidence="5">
    <location>
        <begin position="286"/>
        <end position="303"/>
    </location>
</feature>
<feature type="compositionally biased region" description="Low complexity" evidence="5">
    <location>
        <begin position="243"/>
        <end position="253"/>
    </location>
</feature>
<dbReference type="InterPro" id="IPR050575">
    <property type="entry name" value="BMC_shell"/>
</dbReference>
<keyword evidence="8" id="KW-1185">Reference proteome</keyword>
<name>A0A928VLQ1_9CYAN</name>
<dbReference type="AlphaFoldDB" id="A0A928VLQ1"/>
<dbReference type="Pfam" id="PF00936">
    <property type="entry name" value="BMC"/>
    <property type="match status" value="2"/>
</dbReference>
<dbReference type="InterPro" id="IPR044872">
    <property type="entry name" value="CcmK/CsoS1_BMC"/>
</dbReference>
<gene>
    <name evidence="7" type="ORF">IQ266_14345</name>
</gene>
<reference evidence="7" key="1">
    <citation type="submission" date="2020-10" db="EMBL/GenBank/DDBJ databases">
        <authorList>
            <person name="Castelo-Branco R."/>
            <person name="Eusebio N."/>
            <person name="Adriana R."/>
            <person name="Vieira A."/>
            <person name="Brugerolle De Fraissinette N."/>
            <person name="Rezende De Castro R."/>
            <person name="Schneider M.P."/>
            <person name="Vasconcelos V."/>
            <person name="Leao P.N."/>
        </authorList>
    </citation>
    <scope>NUCLEOTIDE SEQUENCE</scope>
    <source>
        <strain evidence="7">LEGE 11480</strain>
    </source>
</reference>